<organism evidence="11">
    <name type="scientific">Sus scrofa</name>
    <name type="common">Pig</name>
    <dbReference type="NCBI Taxonomy" id="9823"/>
    <lineage>
        <taxon>Eukaryota</taxon>
        <taxon>Metazoa</taxon>
        <taxon>Chordata</taxon>
        <taxon>Craniata</taxon>
        <taxon>Vertebrata</taxon>
        <taxon>Euteleostomi</taxon>
        <taxon>Mammalia</taxon>
        <taxon>Eutheria</taxon>
        <taxon>Laurasiatheria</taxon>
        <taxon>Artiodactyla</taxon>
        <taxon>Suina</taxon>
        <taxon>Suidae</taxon>
        <taxon>Sus</taxon>
    </lineage>
</organism>
<evidence type="ECO:0000256" key="1">
    <source>
        <dbReference type="ARBA" id="ARBA00004123"/>
    </source>
</evidence>
<feature type="compositionally biased region" description="Low complexity" evidence="8">
    <location>
        <begin position="172"/>
        <end position="187"/>
    </location>
</feature>
<feature type="region of interest" description="Disordered" evidence="8">
    <location>
        <begin position="91"/>
        <end position="265"/>
    </location>
</feature>
<sequence length="673" mass="74643">MREKGRRKKGRTWAEAAKTVLEKYPNTPMSHKEILQVIQREGLKEIRSGTSPLACLNAMLHTNSRGEEGIFYKVPGRMGVYTLKKDVPDGVKELSEGSEESSDGQSDSQSSENSSSSSDGGSNKEGKKSRWKRKVSSRLSQPSSPQSGCPSPTIPAGKVISPSQKHSKKALKQALKQQQQKKQQQQQCRPSMSISSNQHLSLKTVKAASDSIPAKPAIWEGKQSDGQSSSPQNSNSSFSSSVKVDNPLLGLGKKSFPRSDRLHTRQMKRTKCAEIDVETPDSILVNTNLRALINKHTFSVLPGDCQQRLLLLLPEVDRQVGPDGLMKLNGSALNNEFFTSAAQGWKERLSEGEFTPEMQVRIRQELEKEKKVEPWKEQFFESYYGQSSGLSLEDSKKLTASPSDPEIKNTSAEQPKPVLPSEASPVSTVPVIPHYEAKEVLQMPSPGRKEEQEGQDKVQPGSQSIEPLLSLATSTNELSSVPVIKGPKDEALLEQKPVASPEQESEKENHLTTTSCCNRNESQEAAVTSLSKPRSPGVEATVMKPTVEAGPQETAMKEPPSALADHSPESLKRKSSLTHEEAPTSWEKRPRVIENRQHQQPFQVSPQPFLCRGDRVPVRKVPPLKVREWEEWRKRDGLNTEFSVVLTEFQVFVSFLNAETVIRIGYTCKYGHI</sequence>
<evidence type="ECO:0000256" key="8">
    <source>
        <dbReference type="SAM" id="MobiDB-lite"/>
    </source>
</evidence>
<feature type="domain" description="DEUBAD" evidence="10">
    <location>
        <begin position="280"/>
        <end position="389"/>
    </location>
</feature>
<dbReference type="EMBL" id="DQIR01094178">
    <property type="protein sequence ID" value="HDA49654.1"/>
    <property type="molecule type" value="Transcribed_RNA"/>
</dbReference>
<dbReference type="PROSITE" id="PS51913">
    <property type="entry name" value="HTH_HARE"/>
    <property type="match status" value="1"/>
</dbReference>
<dbReference type="Pfam" id="PF05066">
    <property type="entry name" value="HARE-HTH"/>
    <property type="match status" value="1"/>
</dbReference>
<feature type="region of interest" description="Disordered" evidence="8">
    <location>
        <begin position="494"/>
        <end position="587"/>
    </location>
</feature>
<dbReference type="PANTHER" id="PTHR13578">
    <property type="entry name" value="ADDITIONAL SEX COMBS LIKE PROTEIN ASXL"/>
    <property type="match status" value="1"/>
</dbReference>
<feature type="domain" description="HTH HARE-type" evidence="9">
    <location>
        <begin position="11"/>
        <end position="86"/>
    </location>
</feature>
<feature type="region of interest" description="Disordered" evidence="8">
    <location>
        <begin position="391"/>
        <end position="429"/>
    </location>
</feature>
<dbReference type="PROSITE" id="PS51916">
    <property type="entry name" value="DEUBAD"/>
    <property type="match status" value="1"/>
</dbReference>
<accession>A0A480JK91</accession>
<feature type="compositionally biased region" description="Low complexity" evidence="8">
    <location>
        <begin position="137"/>
        <end position="151"/>
    </location>
</feature>
<feature type="compositionally biased region" description="Polar residues" evidence="8">
    <location>
        <begin position="188"/>
        <end position="201"/>
    </location>
</feature>
<feature type="compositionally biased region" description="Basic and acidic residues" evidence="8">
    <location>
        <begin position="566"/>
        <end position="587"/>
    </location>
</feature>
<keyword evidence="6" id="KW-0804">Transcription</keyword>
<evidence type="ECO:0000259" key="9">
    <source>
        <dbReference type="PROSITE" id="PS51913"/>
    </source>
</evidence>
<evidence type="ECO:0000259" key="10">
    <source>
        <dbReference type="PROSITE" id="PS51916"/>
    </source>
</evidence>
<feature type="compositionally biased region" description="Polar residues" evidence="8">
    <location>
        <begin position="460"/>
        <end position="473"/>
    </location>
</feature>
<keyword evidence="3" id="KW-0863">Zinc-finger</keyword>
<evidence type="ECO:0000256" key="4">
    <source>
        <dbReference type="ARBA" id="ARBA00022833"/>
    </source>
</evidence>
<dbReference type="InterPro" id="IPR024811">
    <property type="entry name" value="ASX/ASX-like"/>
</dbReference>
<reference evidence="11" key="1">
    <citation type="journal article" date="2019" name="PeerJ">
        <title>Genes of the pig, Sus scrofa, reconstructed with EvidentialGene.</title>
        <authorList>
            <person name="Gilbert D.G."/>
        </authorList>
    </citation>
    <scope>NUCLEOTIDE SEQUENCE</scope>
</reference>
<dbReference type="GO" id="GO:0008270">
    <property type="term" value="F:zinc ion binding"/>
    <property type="evidence" value="ECO:0007669"/>
    <property type="project" value="UniProtKB-KW"/>
</dbReference>
<dbReference type="GO" id="GO:0006355">
    <property type="term" value="P:regulation of DNA-templated transcription"/>
    <property type="evidence" value="ECO:0007669"/>
    <property type="project" value="InterPro"/>
</dbReference>
<protein>
    <submittedName>
        <fullName evidence="11 12">Putative Polycomb group protein ASXL2</fullName>
    </submittedName>
</protein>
<evidence type="ECO:0000256" key="7">
    <source>
        <dbReference type="ARBA" id="ARBA00023242"/>
    </source>
</evidence>
<dbReference type="Pfam" id="PF13919">
    <property type="entry name" value="ASXH"/>
    <property type="match status" value="1"/>
</dbReference>
<dbReference type="InterPro" id="IPR028020">
    <property type="entry name" value="ASX_DEUBAD_dom"/>
</dbReference>
<dbReference type="GO" id="GO:0005634">
    <property type="term" value="C:nucleus"/>
    <property type="evidence" value="ECO:0007669"/>
    <property type="project" value="UniProtKB-SubCell"/>
</dbReference>
<evidence type="ECO:0000313" key="12">
    <source>
        <dbReference type="EMBL" id="HDB91520.1"/>
    </source>
</evidence>
<evidence type="ECO:0000313" key="11">
    <source>
        <dbReference type="EMBL" id="HDA49654.1"/>
    </source>
</evidence>
<dbReference type="InterPro" id="IPR007759">
    <property type="entry name" value="Asxl_HARE-HTH"/>
</dbReference>
<feature type="compositionally biased region" description="Basic and acidic residues" evidence="8">
    <location>
        <begin position="447"/>
        <end position="456"/>
    </location>
</feature>
<proteinExistence type="predicted"/>
<dbReference type="InterPro" id="IPR044867">
    <property type="entry name" value="DEUBAD_dom"/>
</dbReference>
<dbReference type="PANTHER" id="PTHR13578:SF11">
    <property type="entry name" value="POLYCOMB GROUP PROTEIN ASXL2-RELATED"/>
    <property type="match status" value="1"/>
</dbReference>
<dbReference type="AlphaFoldDB" id="A0A480JK91"/>
<name>A0A480JK91_PIG</name>
<dbReference type="EMBL" id="DQIR01236043">
    <property type="protein sequence ID" value="HDB91520.1"/>
    <property type="molecule type" value="Transcribed_RNA"/>
</dbReference>
<evidence type="ECO:0000256" key="6">
    <source>
        <dbReference type="ARBA" id="ARBA00023163"/>
    </source>
</evidence>
<keyword evidence="4" id="KW-0862">Zinc</keyword>
<keyword evidence="2" id="KW-0479">Metal-binding</keyword>
<keyword evidence="7" id="KW-0539">Nucleus</keyword>
<feature type="compositionally biased region" description="Polar residues" evidence="8">
    <location>
        <begin position="398"/>
        <end position="413"/>
    </location>
</feature>
<feature type="compositionally biased region" description="Polar residues" evidence="8">
    <location>
        <begin position="511"/>
        <end position="532"/>
    </location>
</feature>
<feature type="region of interest" description="Disordered" evidence="8">
    <location>
        <begin position="444"/>
        <end position="473"/>
    </location>
</feature>
<evidence type="ECO:0000256" key="3">
    <source>
        <dbReference type="ARBA" id="ARBA00022771"/>
    </source>
</evidence>
<evidence type="ECO:0000256" key="5">
    <source>
        <dbReference type="ARBA" id="ARBA00023015"/>
    </source>
</evidence>
<keyword evidence="5" id="KW-0805">Transcription regulation</keyword>
<evidence type="ECO:0000256" key="2">
    <source>
        <dbReference type="ARBA" id="ARBA00022723"/>
    </source>
</evidence>
<feature type="compositionally biased region" description="Low complexity" evidence="8">
    <location>
        <begin position="103"/>
        <end position="121"/>
    </location>
</feature>
<comment type="subcellular location">
    <subcellularLocation>
        <location evidence="1">Nucleus</location>
    </subcellularLocation>
</comment>
<feature type="compositionally biased region" description="Low complexity" evidence="8">
    <location>
        <begin position="224"/>
        <end position="241"/>
    </location>
</feature>